<organism evidence="1 2">
    <name type="scientific">Aeromicrobium wangtongii</name>
    <dbReference type="NCBI Taxonomy" id="2969247"/>
    <lineage>
        <taxon>Bacteria</taxon>
        <taxon>Bacillati</taxon>
        <taxon>Actinomycetota</taxon>
        <taxon>Actinomycetes</taxon>
        <taxon>Propionibacteriales</taxon>
        <taxon>Nocardioidaceae</taxon>
        <taxon>Aeromicrobium</taxon>
    </lineage>
</organism>
<evidence type="ECO:0000313" key="1">
    <source>
        <dbReference type="EMBL" id="UUP12367.1"/>
    </source>
</evidence>
<proteinExistence type="predicted"/>
<name>A0ABY5M3E0_9ACTN</name>
<gene>
    <name evidence="1" type="ORF">NQV15_10925</name>
</gene>
<dbReference type="EMBL" id="CP102173">
    <property type="protein sequence ID" value="UUP12367.1"/>
    <property type="molecule type" value="Genomic_DNA"/>
</dbReference>
<keyword evidence="2" id="KW-1185">Reference proteome</keyword>
<evidence type="ECO:0000313" key="2">
    <source>
        <dbReference type="Proteomes" id="UP001316184"/>
    </source>
</evidence>
<protein>
    <submittedName>
        <fullName evidence="1">Uncharacterized protein</fullName>
    </submittedName>
</protein>
<accession>A0ABY5M3E0</accession>
<dbReference type="Proteomes" id="UP001316184">
    <property type="component" value="Chromosome"/>
</dbReference>
<reference evidence="1 2" key="1">
    <citation type="submission" date="2022-08" db="EMBL/GenBank/DDBJ databases">
        <title>novel species in genus Aeromicrobium.</title>
        <authorList>
            <person name="Ye L."/>
        </authorList>
    </citation>
    <scope>NUCLEOTIDE SEQUENCE [LARGE SCALE GENOMIC DNA]</scope>
    <source>
        <strain evidence="2">zg-Y1379</strain>
    </source>
</reference>
<dbReference type="RefSeq" id="WP_232399887.1">
    <property type="nucleotide sequence ID" value="NZ_CP102173.1"/>
</dbReference>
<sequence>MIEHDSRDIPDFRVPLTTVTAVHFEPATRWVSGIVTIAVDGEPLVVPTGTACGSDLRTVVFKHKANDAFYGLQAWLKQVVTANVG</sequence>